<protein>
    <submittedName>
        <fullName evidence="2">FixH family protein</fullName>
    </submittedName>
</protein>
<sequence>MAATRERGWWYPYIFVGCFVVVVGVNGALAYFATSTFTGLETEGAYQKGLIYNQNLALAKAQEEQGWTADTTVTPGQIGTDGAKVEVAISYRDRDGKPVEGLAVGIDLIRPTAKGLDHHEDLKPLGKGTYGGTFTLPAKGVWDMDVAATGVGVGHQHAQRFVIK</sequence>
<dbReference type="PROSITE" id="PS51257">
    <property type="entry name" value="PROKAR_LIPOPROTEIN"/>
    <property type="match status" value="1"/>
</dbReference>
<gene>
    <name evidence="2" type="ORF">G4223_12665</name>
</gene>
<dbReference type="AlphaFoldDB" id="A0A7C9QUF7"/>
<evidence type="ECO:0000313" key="2">
    <source>
        <dbReference type="EMBL" id="NFV80963.1"/>
    </source>
</evidence>
<accession>A0A7C9QUF7</accession>
<dbReference type="EMBL" id="JAAIYP010000038">
    <property type="protein sequence ID" value="NFV80963.1"/>
    <property type="molecule type" value="Genomic_DNA"/>
</dbReference>
<name>A0A7C9QUF7_9PROT</name>
<dbReference type="InterPro" id="IPR008620">
    <property type="entry name" value="FixH"/>
</dbReference>
<keyword evidence="1" id="KW-1133">Transmembrane helix</keyword>
<comment type="caution">
    <text evidence="2">The sequence shown here is derived from an EMBL/GenBank/DDBJ whole genome shotgun (WGS) entry which is preliminary data.</text>
</comment>
<dbReference type="Pfam" id="PF05751">
    <property type="entry name" value="FixH"/>
    <property type="match status" value="1"/>
</dbReference>
<evidence type="ECO:0000313" key="3">
    <source>
        <dbReference type="Proteomes" id="UP000480684"/>
    </source>
</evidence>
<keyword evidence="3" id="KW-1185">Reference proteome</keyword>
<evidence type="ECO:0000256" key="1">
    <source>
        <dbReference type="SAM" id="Phobius"/>
    </source>
</evidence>
<dbReference type="RefSeq" id="WP_163680121.1">
    <property type="nucleotide sequence ID" value="NZ_JAAIYP010000038.1"/>
</dbReference>
<feature type="transmembrane region" description="Helical" evidence="1">
    <location>
        <begin position="12"/>
        <end position="33"/>
    </location>
</feature>
<dbReference type="Proteomes" id="UP000480684">
    <property type="component" value="Unassembled WGS sequence"/>
</dbReference>
<reference evidence="2 3" key="1">
    <citation type="submission" date="2020-02" db="EMBL/GenBank/DDBJ databases">
        <authorList>
            <person name="Dziuba M."/>
            <person name="Kuznetsov B."/>
            <person name="Mardanov A."/>
            <person name="Ravin N."/>
            <person name="Grouzdev D."/>
        </authorList>
    </citation>
    <scope>NUCLEOTIDE SEQUENCE [LARGE SCALE GENOMIC DNA]</scope>
    <source>
        <strain evidence="2 3">SpK</strain>
    </source>
</reference>
<keyword evidence="1" id="KW-0812">Transmembrane</keyword>
<keyword evidence="1" id="KW-0472">Membrane</keyword>
<proteinExistence type="predicted"/>
<organism evidence="2 3">
    <name type="scientific">Magnetospirillum aberrantis SpK</name>
    <dbReference type="NCBI Taxonomy" id="908842"/>
    <lineage>
        <taxon>Bacteria</taxon>
        <taxon>Pseudomonadati</taxon>
        <taxon>Pseudomonadota</taxon>
        <taxon>Alphaproteobacteria</taxon>
        <taxon>Rhodospirillales</taxon>
        <taxon>Rhodospirillaceae</taxon>
        <taxon>Magnetospirillum</taxon>
    </lineage>
</organism>